<name>A0AA46DYZ2_9FUSO</name>
<dbReference type="SMART" id="SM00859">
    <property type="entry name" value="Semialdhyde_dh"/>
    <property type="match status" value="1"/>
</dbReference>
<dbReference type="SUPFAM" id="SSF55347">
    <property type="entry name" value="Glyceraldehyde-3-phosphate dehydrogenase-like, C-terminal domain"/>
    <property type="match status" value="1"/>
</dbReference>
<feature type="domain" description="Semialdehyde dehydrogenase NAD-binding" evidence="9">
    <location>
        <begin position="3"/>
        <end position="143"/>
    </location>
</feature>
<evidence type="ECO:0000313" key="10">
    <source>
        <dbReference type="EMBL" id="TDT70634.1"/>
    </source>
</evidence>
<dbReference type="InterPro" id="IPR036291">
    <property type="entry name" value="NAD(P)-bd_dom_sf"/>
</dbReference>
<feature type="active site" evidence="7 8">
    <location>
        <position position="152"/>
    </location>
</feature>
<dbReference type="SUPFAM" id="SSF51735">
    <property type="entry name" value="NAD(P)-binding Rossmann-fold domains"/>
    <property type="match status" value="1"/>
</dbReference>
<proteinExistence type="inferred from homology"/>
<comment type="pathway">
    <text evidence="1 7">Amino-acid biosynthesis; L-arginine biosynthesis; N(2)-acetyl-L-ornithine from L-glutamate: step 3/4.</text>
</comment>
<dbReference type="RefSeq" id="WP_134113068.1">
    <property type="nucleotide sequence ID" value="NZ_SOBG01000004.1"/>
</dbReference>
<protein>
    <recommendedName>
        <fullName evidence="7">N-acetyl-gamma-glutamyl-phosphate reductase</fullName>
        <shortName evidence="7">AGPR</shortName>
        <ecNumber evidence="7">1.2.1.38</ecNumber>
    </recommendedName>
    <alternativeName>
        <fullName evidence="7">N-acetyl-glutamate semialdehyde dehydrogenase</fullName>
        <shortName evidence="7">NAGSA dehydrogenase</shortName>
    </alternativeName>
</protein>
<evidence type="ECO:0000256" key="2">
    <source>
        <dbReference type="ARBA" id="ARBA00022571"/>
    </source>
</evidence>
<organism evidence="10 11">
    <name type="scientific">Hypnocyclicus thermotrophus</name>
    <dbReference type="NCBI Taxonomy" id="1627895"/>
    <lineage>
        <taxon>Bacteria</taxon>
        <taxon>Fusobacteriati</taxon>
        <taxon>Fusobacteriota</taxon>
        <taxon>Fusobacteriia</taxon>
        <taxon>Fusobacteriales</taxon>
        <taxon>Fusobacteriaceae</taxon>
        <taxon>Hypnocyclicus</taxon>
    </lineage>
</organism>
<dbReference type="PANTHER" id="PTHR32338">
    <property type="entry name" value="N-ACETYL-GAMMA-GLUTAMYL-PHOSPHATE REDUCTASE, CHLOROPLASTIC-RELATED-RELATED"/>
    <property type="match status" value="1"/>
</dbReference>
<dbReference type="HAMAP" id="MF_00150">
    <property type="entry name" value="ArgC_type1"/>
    <property type="match status" value="1"/>
</dbReference>
<gene>
    <name evidence="7" type="primary">argC</name>
    <name evidence="10" type="ORF">EV215_1187</name>
</gene>
<dbReference type="InterPro" id="IPR058924">
    <property type="entry name" value="AGPR_dimerisation_dom"/>
</dbReference>
<dbReference type="GO" id="GO:0005737">
    <property type="term" value="C:cytoplasm"/>
    <property type="evidence" value="ECO:0007669"/>
    <property type="project" value="UniProtKB-SubCell"/>
</dbReference>
<evidence type="ECO:0000256" key="3">
    <source>
        <dbReference type="ARBA" id="ARBA00022605"/>
    </source>
</evidence>
<dbReference type="GO" id="GO:0003942">
    <property type="term" value="F:N-acetyl-gamma-glutamyl-phosphate reductase activity"/>
    <property type="evidence" value="ECO:0007669"/>
    <property type="project" value="UniProtKB-UniRule"/>
</dbReference>
<keyword evidence="5 7" id="KW-0560">Oxidoreductase</keyword>
<dbReference type="CDD" id="cd23934">
    <property type="entry name" value="AGPR_1_C"/>
    <property type="match status" value="1"/>
</dbReference>
<comment type="similarity">
    <text evidence="7">Belongs to the NAGSA dehydrogenase family. Type 1 subfamily.</text>
</comment>
<comment type="function">
    <text evidence="7">Catalyzes the NADPH-dependent reduction of N-acetyl-5-glutamyl phosphate to yield N-acetyl-L-glutamate 5-semialdehyde.</text>
</comment>
<dbReference type="GO" id="GO:0051287">
    <property type="term" value="F:NAD binding"/>
    <property type="evidence" value="ECO:0007669"/>
    <property type="project" value="InterPro"/>
</dbReference>
<evidence type="ECO:0000256" key="6">
    <source>
        <dbReference type="ARBA" id="ARBA00050557"/>
    </source>
</evidence>
<evidence type="ECO:0000256" key="1">
    <source>
        <dbReference type="ARBA" id="ARBA00004862"/>
    </source>
</evidence>
<dbReference type="InterPro" id="IPR050085">
    <property type="entry name" value="AGPR"/>
</dbReference>
<dbReference type="GO" id="GO:0070401">
    <property type="term" value="F:NADP+ binding"/>
    <property type="evidence" value="ECO:0007669"/>
    <property type="project" value="InterPro"/>
</dbReference>
<comment type="catalytic activity">
    <reaction evidence="6 7">
        <text>N-acetyl-L-glutamate 5-semialdehyde + phosphate + NADP(+) = N-acetyl-L-glutamyl 5-phosphate + NADPH + H(+)</text>
        <dbReference type="Rhea" id="RHEA:21588"/>
        <dbReference type="ChEBI" id="CHEBI:15378"/>
        <dbReference type="ChEBI" id="CHEBI:29123"/>
        <dbReference type="ChEBI" id="CHEBI:43474"/>
        <dbReference type="ChEBI" id="CHEBI:57783"/>
        <dbReference type="ChEBI" id="CHEBI:57936"/>
        <dbReference type="ChEBI" id="CHEBI:58349"/>
        <dbReference type="EC" id="1.2.1.38"/>
    </reaction>
</comment>
<dbReference type="InterPro" id="IPR000534">
    <property type="entry name" value="Semialdehyde_DH_NAD-bd"/>
</dbReference>
<dbReference type="Gene3D" id="3.40.50.720">
    <property type="entry name" value="NAD(P)-binding Rossmann-like Domain"/>
    <property type="match status" value="1"/>
</dbReference>
<dbReference type="AlphaFoldDB" id="A0AA46DYZ2"/>
<dbReference type="Pfam" id="PF01118">
    <property type="entry name" value="Semialdhyde_dh"/>
    <property type="match status" value="1"/>
</dbReference>
<evidence type="ECO:0000256" key="7">
    <source>
        <dbReference type="HAMAP-Rule" id="MF_00150"/>
    </source>
</evidence>
<evidence type="ECO:0000256" key="4">
    <source>
        <dbReference type="ARBA" id="ARBA00022857"/>
    </source>
</evidence>
<keyword evidence="11" id="KW-1185">Reference proteome</keyword>
<dbReference type="EMBL" id="SOBG01000004">
    <property type="protein sequence ID" value="TDT70634.1"/>
    <property type="molecule type" value="Genomic_DNA"/>
</dbReference>
<comment type="caution">
    <text evidence="10">The sequence shown here is derived from an EMBL/GenBank/DDBJ whole genome shotgun (WGS) entry which is preliminary data.</text>
</comment>
<dbReference type="CDD" id="cd17895">
    <property type="entry name" value="AGPR_1_N"/>
    <property type="match status" value="1"/>
</dbReference>
<dbReference type="NCBIfam" id="TIGR01850">
    <property type="entry name" value="argC"/>
    <property type="match status" value="1"/>
</dbReference>
<dbReference type="Pfam" id="PF22698">
    <property type="entry name" value="Semialdhyde_dhC_1"/>
    <property type="match status" value="1"/>
</dbReference>
<dbReference type="EC" id="1.2.1.38" evidence="7"/>
<dbReference type="Proteomes" id="UP000294678">
    <property type="component" value="Unassembled WGS sequence"/>
</dbReference>
<evidence type="ECO:0000256" key="8">
    <source>
        <dbReference type="PROSITE-ProRule" id="PRU10010"/>
    </source>
</evidence>
<accession>A0AA46DYZ2</accession>
<dbReference type="PANTHER" id="PTHR32338:SF10">
    <property type="entry name" value="N-ACETYL-GAMMA-GLUTAMYL-PHOSPHATE REDUCTASE, CHLOROPLASTIC-RELATED"/>
    <property type="match status" value="1"/>
</dbReference>
<dbReference type="PROSITE" id="PS01224">
    <property type="entry name" value="ARGC"/>
    <property type="match status" value="1"/>
</dbReference>
<keyword evidence="7" id="KW-0963">Cytoplasm</keyword>
<reference evidence="10 11" key="1">
    <citation type="submission" date="2019-03" db="EMBL/GenBank/DDBJ databases">
        <title>Genomic Encyclopedia of Type Strains, Phase IV (KMG-IV): sequencing the most valuable type-strain genomes for metagenomic binning, comparative biology and taxonomic classification.</title>
        <authorList>
            <person name="Goeker M."/>
        </authorList>
    </citation>
    <scope>NUCLEOTIDE SEQUENCE [LARGE SCALE GENOMIC DNA]</scope>
    <source>
        <strain evidence="10 11">DSM 100055</strain>
    </source>
</reference>
<dbReference type="InterPro" id="IPR023013">
    <property type="entry name" value="AGPR_AS"/>
</dbReference>
<dbReference type="FunFam" id="3.30.360.10:FF:000014">
    <property type="entry name" value="N-acetyl-gamma-glutamyl-phosphate reductase"/>
    <property type="match status" value="1"/>
</dbReference>
<evidence type="ECO:0000259" key="9">
    <source>
        <dbReference type="SMART" id="SM00859"/>
    </source>
</evidence>
<sequence length="346" mass="39227">MIKAGVIGATGYAGQQLVYLLKYHKEVEIIFLSSNSYSGKKYSDVYTNYYGIIDNVLVSTEEALEKYDEIDVLFLALPHGKSIELVKKAVDKGVKVIDLGADYRLDSKEEFEKWYQIEHPYESLLKESEYALVELKDKESIKNSKVIANPGCYPTATLLGIAPLLKKKFIDTKNIIVDAKSGISGAGRGIDIYKLYCEATENVKAYKVASHRHTAEIEQEMSKLANKDIKITFTPTLIPMSRGILSTIYANLKINKTKQELLEIYKEFYKENKFVRIREIDVQTKDVKRTNYCDITINIDNRTNRVIITSVIDNIVKGAAGQAIQNMNVLFDLEENMGIENISIYI</sequence>
<dbReference type="GO" id="GO:0006526">
    <property type="term" value="P:L-arginine biosynthetic process"/>
    <property type="evidence" value="ECO:0007669"/>
    <property type="project" value="UniProtKB-UniRule"/>
</dbReference>
<comment type="subcellular location">
    <subcellularLocation>
        <location evidence="7">Cytoplasm</location>
    </subcellularLocation>
</comment>
<keyword evidence="3 7" id="KW-0028">Amino-acid biosynthesis</keyword>
<dbReference type="InterPro" id="IPR000706">
    <property type="entry name" value="AGPR_type-1"/>
</dbReference>
<keyword evidence="2 7" id="KW-0055">Arginine biosynthesis</keyword>
<keyword evidence="4 7" id="KW-0521">NADP</keyword>
<evidence type="ECO:0000313" key="11">
    <source>
        <dbReference type="Proteomes" id="UP000294678"/>
    </source>
</evidence>
<dbReference type="Gene3D" id="3.30.360.10">
    <property type="entry name" value="Dihydrodipicolinate Reductase, domain 2"/>
    <property type="match status" value="1"/>
</dbReference>
<evidence type="ECO:0000256" key="5">
    <source>
        <dbReference type="ARBA" id="ARBA00023002"/>
    </source>
</evidence>